<organism evidence="2 3">
    <name type="scientific">Pseudomonas fluorescens</name>
    <dbReference type="NCBI Taxonomy" id="294"/>
    <lineage>
        <taxon>Bacteria</taxon>
        <taxon>Pseudomonadati</taxon>
        <taxon>Pseudomonadota</taxon>
        <taxon>Gammaproteobacteria</taxon>
        <taxon>Pseudomonadales</taxon>
        <taxon>Pseudomonadaceae</taxon>
        <taxon>Pseudomonas</taxon>
    </lineage>
</organism>
<gene>
    <name evidence="2" type="ORF">PS662_03750</name>
</gene>
<sequence>MQSPSTTPLCQYHYDALDKLVASALPNEPKYQRFYCKGRLATEIHGATIYSIVQHEDQLLAQQQSQGNAIDTALLSTDPQRSVLNTGKANQPRQHIAYTPYGHRPASSGLLSLVAFCGERQDSKTGWYLLGNGYRPFNPVLMRFTSPDSISPFGKGGLNAYVYCGGDPRNRIDPTGQNWFSNISNMIKISAPKELSSVKTDKVIKALKKANEYYGSDFERNLQNLTEVQRADALFERTIFIKTLSIEDLTKKIAAYQLTGSPTFQKVIESLHRTTTKKFASLDNIQQHYRNFQAETILDRTVLKDLRRTQRAPNTNSSLNTARPTSTAKNIRKI</sequence>
<dbReference type="EMBL" id="CABVHK010000012">
    <property type="protein sequence ID" value="VVN09005.1"/>
    <property type="molecule type" value="Genomic_DNA"/>
</dbReference>
<evidence type="ECO:0000313" key="3">
    <source>
        <dbReference type="Proteomes" id="UP000326953"/>
    </source>
</evidence>
<accession>A0A5E6UTB7</accession>
<proteinExistence type="predicted"/>
<evidence type="ECO:0000313" key="2">
    <source>
        <dbReference type="EMBL" id="VVN09005.1"/>
    </source>
</evidence>
<dbReference type="OrthoDB" id="6888752at2"/>
<dbReference type="Proteomes" id="UP000326953">
    <property type="component" value="Unassembled WGS sequence"/>
</dbReference>
<dbReference type="SUPFAM" id="SSF56399">
    <property type="entry name" value="ADP-ribosylation"/>
    <property type="match status" value="1"/>
</dbReference>
<feature type="region of interest" description="Disordered" evidence="1">
    <location>
        <begin position="310"/>
        <end position="334"/>
    </location>
</feature>
<evidence type="ECO:0000256" key="1">
    <source>
        <dbReference type="SAM" id="MobiDB-lite"/>
    </source>
</evidence>
<reference evidence="2 3" key="1">
    <citation type="submission" date="2019-09" db="EMBL/GenBank/DDBJ databases">
        <authorList>
            <person name="Chandra G."/>
            <person name="Truman W A."/>
        </authorList>
    </citation>
    <scope>NUCLEOTIDE SEQUENCE [LARGE SCALE GENOMIC DNA]</scope>
    <source>
        <strain evidence="2">PS662</strain>
    </source>
</reference>
<dbReference type="AlphaFoldDB" id="A0A5E6UTB7"/>
<name>A0A5E6UTB7_PSEFL</name>
<dbReference type="InterPro" id="IPR022385">
    <property type="entry name" value="Rhs_assc_core"/>
</dbReference>
<dbReference type="NCBIfam" id="TIGR03696">
    <property type="entry name" value="Rhs_assc_core"/>
    <property type="match status" value="1"/>
</dbReference>
<dbReference type="RefSeq" id="WP_150712148.1">
    <property type="nucleotide sequence ID" value="NZ_CABVHK010000012.1"/>
</dbReference>
<dbReference type="Gene3D" id="2.180.10.10">
    <property type="entry name" value="RHS repeat-associated core"/>
    <property type="match status" value="1"/>
</dbReference>
<protein>
    <recommendedName>
        <fullName evidence="4">RHS repeat-associated core domain-containing protein</fullName>
    </recommendedName>
</protein>
<evidence type="ECO:0008006" key="4">
    <source>
        <dbReference type="Google" id="ProtNLM"/>
    </source>
</evidence>
<feature type="compositionally biased region" description="Polar residues" evidence="1">
    <location>
        <begin position="311"/>
        <end position="334"/>
    </location>
</feature>